<proteinExistence type="predicted"/>
<evidence type="ECO:0000256" key="1">
    <source>
        <dbReference type="SAM" id="MobiDB-lite"/>
    </source>
</evidence>
<dbReference type="Pfam" id="PF13391">
    <property type="entry name" value="HNH_2"/>
    <property type="match status" value="1"/>
</dbReference>
<feature type="region of interest" description="Disordered" evidence="1">
    <location>
        <begin position="258"/>
        <end position="294"/>
    </location>
</feature>
<sequence>IAPPPPPPYSRRSSAAHTMTTSSSGSSIASSGLFSAATKAETLRIAGTTCWACSTRAPEICHVVPHHDPQIPVWEQAGLFIFNYKNTQNTIPLCGSCHNEFDMSLDPGYVFVPTDIQYFIDFERRDRARREQIATDTAVPLSALSRQVPTSADYKQHEIDSNQISPTAIGGRYNRVFLKQFLHNGQIPGIEKTFSTPKEWHGAPLASIRRAFAALASPRFFIIVDAGTHHMLEELRQLYFSDDRISSEQVSLRDVYRPQVQTSQKRQLEDQTNDESGRYNKKAKHQDTGFAGTASAANQCREHTDWVLGPESTTNDVVRLYAPVFSSY</sequence>
<feature type="region of interest" description="Disordered" evidence="1">
    <location>
        <begin position="1"/>
        <end position="29"/>
    </location>
</feature>
<name>A0A9W9RI53_9EURO</name>
<comment type="caution">
    <text evidence="3">The sequence shown here is derived from an EMBL/GenBank/DDBJ whole genome shotgun (WGS) entry which is preliminary data.</text>
</comment>
<dbReference type="EMBL" id="JAPZBT010000004">
    <property type="protein sequence ID" value="KAJ5359985.1"/>
    <property type="molecule type" value="Genomic_DNA"/>
</dbReference>
<gene>
    <name evidence="3" type="ORF">N7517_009176</name>
</gene>
<dbReference type="Proteomes" id="UP001147752">
    <property type="component" value="Unassembled WGS sequence"/>
</dbReference>
<reference evidence="3" key="1">
    <citation type="submission" date="2022-12" db="EMBL/GenBank/DDBJ databases">
        <authorList>
            <person name="Petersen C."/>
        </authorList>
    </citation>
    <scope>NUCLEOTIDE SEQUENCE</scope>
    <source>
        <strain evidence="3">IBT 3081</strain>
    </source>
</reference>
<dbReference type="OrthoDB" id="3800761at2759"/>
<evidence type="ECO:0000313" key="3">
    <source>
        <dbReference type="EMBL" id="KAJ5359985.1"/>
    </source>
</evidence>
<feature type="compositionally biased region" description="Low complexity" evidence="1">
    <location>
        <begin position="10"/>
        <end position="29"/>
    </location>
</feature>
<protein>
    <recommendedName>
        <fullName evidence="2">HNH nuclease domain-containing protein</fullName>
    </recommendedName>
</protein>
<feature type="domain" description="HNH nuclease" evidence="2">
    <location>
        <begin position="50"/>
        <end position="103"/>
    </location>
</feature>
<keyword evidence="4" id="KW-1185">Reference proteome</keyword>
<dbReference type="GeneID" id="81466082"/>
<evidence type="ECO:0000259" key="2">
    <source>
        <dbReference type="Pfam" id="PF13391"/>
    </source>
</evidence>
<accession>A0A9W9RI53</accession>
<reference evidence="3" key="2">
    <citation type="journal article" date="2023" name="IMA Fungus">
        <title>Comparative genomic study of the Penicillium genus elucidates a diverse pangenome and 15 lateral gene transfer events.</title>
        <authorList>
            <person name="Petersen C."/>
            <person name="Sorensen T."/>
            <person name="Nielsen M.R."/>
            <person name="Sondergaard T.E."/>
            <person name="Sorensen J.L."/>
            <person name="Fitzpatrick D.A."/>
            <person name="Frisvad J.C."/>
            <person name="Nielsen K.L."/>
        </authorList>
    </citation>
    <scope>NUCLEOTIDE SEQUENCE</scope>
    <source>
        <strain evidence="3">IBT 3081</strain>
    </source>
</reference>
<dbReference type="AlphaFoldDB" id="A0A9W9RI53"/>
<feature type="non-terminal residue" evidence="3">
    <location>
        <position position="1"/>
    </location>
</feature>
<dbReference type="InterPro" id="IPR003615">
    <property type="entry name" value="HNH_nuc"/>
</dbReference>
<organism evidence="3 4">
    <name type="scientific">Penicillium concentricum</name>
    <dbReference type="NCBI Taxonomy" id="293559"/>
    <lineage>
        <taxon>Eukaryota</taxon>
        <taxon>Fungi</taxon>
        <taxon>Dikarya</taxon>
        <taxon>Ascomycota</taxon>
        <taxon>Pezizomycotina</taxon>
        <taxon>Eurotiomycetes</taxon>
        <taxon>Eurotiomycetidae</taxon>
        <taxon>Eurotiales</taxon>
        <taxon>Aspergillaceae</taxon>
        <taxon>Penicillium</taxon>
    </lineage>
</organism>
<evidence type="ECO:0000313" key="4">
    <source>
        <dbReference type="Proteomes" id="UP001147752"/>
    </source>
</evidence>
<dbReference type="RefSeq" id="XP_056575471.1">
    <property type="nucleotide sequence ID" value="XM_056726899.1"/>
</dbReference>